<dbReference type="Proteomes" id="UP000064201">
    <property type="component" value="Chromosome"/>
</dbReference>
<keyword evidence="5" id="KW-1185">Reference proteome</keyword>
<dbReference type="GO" id="GO:0017148">
    <property type="term" value="P:negative regulation of translation"/>
    <property type="evidence" value="ECO:0007669"/>
    <property type="project" value="UniProtKB-UniRule"/>
</dbReference>
<dbReference type="PANTHER" id="PTHR21043">
    <property type="entry name" value="IOJAP SUPERFAMILY ORTHOLOG"/>
    <property type="match status" value="1"/>
</dbReference>
<feature type="compositionally biased region" description="Basic and acidic residues" evidence="3">
    <location>
        <begin position="111"/>
        <end position="130"/>
    </location>
</feature>
<dbReference type="Pfam" id="PF02410">
    <property type="entry name" value="RsfS"/>
    <property type="match status" value="1"/>
</dbReference>
<evidence type="ECO:0000256" key="3">
    <source>
        <dbReference type="SAM" id="MobiDB-lite"/>
    </source>
</evidence>
<sequence length="130" mass="14522">MNSEQLLELVTTALDDMKAQNIRTIDVRGKTTLTDFMVIASGTSGRHVQSTAESVATEAKQAGIPPLGVEGQESQEWVLVDLNDVIVHVMLPETRDFYNLEKLWMAEEAADTEKAAPEDPSLERVRRLRR</sequence>
<gene>
    <name evidence="2" type="primary">rsfS</name>
    <name evidence="4" type="ORF">TVD_02565</name>
</gene>
<keyword evidence="2" id="KW-0810">Translation regulation</keyword>
<evidence type="ECO:0000313" key="5">
    <source>
        <dbReference type="Proteomes" id="UP000064201"/>
    </source>
</evidence>
<dbReference type="GO" id="GO:0005737">
    <property type="term" value="C:cytoplasm"/>
    <property type="evidence" value="ECO:0007669"/>
    <property type="project" value="UniProtKB-SubCell"/>
</dbReference>
<organism evidence="4 5">
    <name type="scientific">Thioalkalivibrio versutus</name>
    <dbReference type="NCBI Taxonomy" id="106634"/>
    <lineage>
        <taxon>Bacteria</taxon>
        <taxon>Pseudomonadati</taxon>
        <taxon>Pseudomonadota</taxon>
        <taxon>Gammaproteobacteria</taxon>
        <taxon>Chromatiales</taxon>
        <taxon>Ectothiorhodospiraceae</taxon>
        <taxon>Thioalkalivibrio</taxon>
    </lineage>
</organism>
<dbReference type="PANTHER" id="PTHR21043:SF0">
    <property type="entry name" value="MITOCHONDRIAL ASSEMBLY OF RIBOSOMAL LARGE SUBUNIT PROTEIN 1"/>
    <property type="match status" value="1"/>
</dbReference>
<accession>A0A0G3FZC9</accession>
<proteinExistence type="inferred from homology"/>
<dbReference type="InterPro" id="IPR043519">
    <property type="entry name" value="NT_sf"/>
</dbReference>
<dbReference type="HAMAP" id="MF_01477">
    <property type="entry name" value="Iojap_RsfS"/>
    <property type="match status" value="1"/>
</dbReference>
<keyword evidence="2" id="KW-0678">Repressor</keyword>
<dbReference type="OrthoDB" id="9793681at2"/>
<evidence type="ECO:0000256" key="2">
    <source>
        <dbReference type="HAMAP-Rule" id="MF_01477"/>
    </source>
</evidence>
<dbReference type="PATRIC" id="fig|106634.4.peg.517"/>
<evidence type="ECO:0000313" key="4">
    <source>
        <dbReference type="EMBL" id="AKJ94325.1"/>
    </source>
</evidence>
<dbReference type="RefSeq" id="WP_018146421.1">
    <property type="nucleotide sequence ID" value="NZ_CP011367.1"/>
</dbReference>
<protein>
    <recommendedName>
        <fullName evidence="2">Ribosomal silencing factor RsfS</fullName>
    </recommendedName>
</protein>
<comment type="subcellular location">
    <subcellularLocation>
        <location evidence="2">Cytoplasm</location>
    </subcellularLocation>
</comment>
<keyword evidence="2" id="KW-0963">Cytoplasm</keyword>
<comment type="similarity">
    <text evidence="1 2">Belongs to the Iojap/RsfS family.</text>
</comment>
<comment type="subunit">
    <text evidence="2">Interacts with ribosomal protein uL14 (rplN).</text>
</comment>
<dbReference type="GO" id="GO:0090071">
    <property type="term" value="P:negative regulation of ribosome biogenesis"/>
    <property type="evidence" value="ECO:0007669"/>
    <property type="project" value="UniProtKB-UniRule"/>
</dbReference>
<dbReference type="SUPFAM" id="SSF81301">
    <property type="entry name" value="Nucleotidyltransferase"/>
    <property type="match status" value="1"/>
</dbReference>
<comment type="function">
    <text evidence="2">Functions as a ribosomal silencing factor. Interacts with ribosomal protein uL14 (rplN), blocking formation of intersubunit bridge B8. Prevents association of the 30S and 50S ribosomal subunits and the formation of functional ribosomes, thus repressing translation.</text>
</comment>
<dbReference type="STRING" id="106634.TVD_02565"/>
<dbReference type="NCBIfam" id="TIGR00090">
    <property type="entry name" value="rsfS_iojap_ybeB"/>
    <property type="match status" value="1"/>
</dbReference>
<dbReference type="KEGG" id="tvr:TVD_02565"/>
<dbReference type="GO" id="GO:0043023">
    <property type="term" value="F:ribosomal large subunit binding"/>
    <property type="evidence" value="ECO:0007669"/>
    <property type="project" value="TreeGrafter"/>
</dbReference>
<dbReference type="AlphaFoldDB" id="A0A0G3FZC9"/>
<dbReference type="InterPro" id="IPR004394">
    <property type="entry name" value="Iojap/RsfS/C7orf30"/>
</dbReference>
<dbReference type="EMBL" id="CP011367">
    <property type="protein sequence ID" value="AKJ94325.1"/>
    <property type="molecule type" value="Genomic_DNA"/>
</dbReference>
<feature type="region of interest" description="Disordered" evidence="3">
    <location>
        <begin position="109"/>
        <end position="130"/>
    </location>
</feature>
<evidence type="ECO:0000256" key="1">
    <source>
        <dbReference type="ARBA" id="ARBA00010574"/>
    </source>
</evidence>
<name>A0A0G3FZC9_9GAMM</name>
<dbReference type="GO" id="GO:0042256">
    <property type="term" value="P:cytosolic ribosome assembly"/>
    <property type="evidence" value="ECO:0007669"/>
    <property type="project" value="UniProtKB-UniRule"/>
</dbReference>
<dbReference type="Gene3D" id="3.30.460.10">
    <property type="entry name" value="Beta Polymerase, domain 2"/>
    <property type="match status" value="1"/>
</dbReference>
<reference evidence="4 5" key="1">
    <citation type="submission" date="2015-04" db="EMBL/GenBank/DDBJ databases">
        <title>Complete Sequence for the Genome of the Thioalkalivibrio versutus D301.</title>
        <authorList>
            <person name="Mu T."/>
            <person name="Zhou J."/>
            <person name="Xu X."/>
        </authorList>
    </citation>
    <scope>NUCLEOTIDE SEQUENCE [LARGE SCALE GENOMIC DNA]</scope>
    <source>
        <strain evidence="4 5">D301</strain>
    </source>
</reference>